<feature type="domain" description="F-box" evidence="1">
    <location>
        <begin position="71"/>
        <end position="117"/>
    </location>
</feature>
<dbReference type="Pfam" id="PF01827">
    <property type="entry name" value="FTH"/>
    <property type="match status" value="1"/>
</dbReference>
<dbReference type="AlphaFoldDB" id="G0NGK4"/>
<evidence type="ECO:0000259" key="1">
    <source>
        <dbReference type="PROSITE" id="PS50181"/>
    </source>
</evidence>
<dbReference type="PANTHER" id="PTHR23015">
    <property type="entry name" value="UNCHARACTERIZED C.ELEGANS PROTEIN"/>
    <property type="match status" value="1"/>
</dbReference>
<gene>
    <name evidence="2" type="ORF">CAEBREN_21489</name>
</gene>
<evidence type="ECO:0000313" key="2">
    <source>
        <dbReference type="EMBL" id="EGT60064.1"/>
    </source>
</evidence>
<dbReference type="SMART" id="SM00256">
    <property type="entry name" value="FBOX"/>
    <property type="match status" value="1"/>
</dbReference>
<dbReference type="PANTHER" id="PTHR23015:SF4">
    <property type="entry name" value="DUF38 DOMAIN-CONTAINING PROTEIN-RELATED"/>
    <property type="match status" value="1"/>
</dbReference>
<protein>
    <recommendedName>
        <fullName evidence="1">F-box domain-containing protein</fullName>
    </recommendedName>
</protein>
<keyword evidence="3" id="KW-1185">Reference proteome</keyword>
<dbReference type="SUPFAM" id="SSF81383">
    <property type="entry name" value="F-box domain"/>
    <property type="match status" value="1"/>
</dbReference>
<dbReference type="InterPro" id="IPR001810">
    <property type="entry name" value="F-box_dom"/>
</dbReference>
<sequence length="385" mass="44427">MSHNFRENNAVYQGFILSQVILEIPCFEAYKSACKIRRENINYRDFEFIYMQFAGGHTELDVVVPEWTENDQTLLKMPPLVMEAIFSNFDVKTRFVLRKVSKTFEQVVDNTTHFCKELEIHLCTDYFELGFDDTYLIKYNFNSHEVSLEQDEVAITEHSCQNPFEAAMTDLKIIIKNLTIDQLGFLIMAGDEETEQLMRTLQQVHQDNGRDFRVTVLQAIIEVDMHQFLPLLETMDPSFLKEVAVSGDVLSETIFPGIYETNQWSNLKKLEIGLFVEFDQVERMAELNYFEVVTSITVEQAQQLIQTLSTSNTFAKCKLTSYNSITIAELARALDVTLENDGIEEFSHRIKLGNNGGALLINAKTEVLSYDRNQFQLFLCVEREA</sequence>
<dbReference type="PROSITE" id="PS50181">
    <property type="entry name" value="FBOX"/>
    <property type="match status" value="1"/>
</dbReference>
<accession>G0NGK4</accession>
<dbReference type="InterPro" id="IPR036047">
    <property type="entry name" value="F-box-like_dom_sf"/>
</dbReference>
<reference evidence="3" key="1">
    <citation type="submission" date="2011-07" db="EMBL/GenBank/DDBJ databases">
        <authorList>
            <consortium name="Caenorhabditis brenneri Sequencing and Analysis Consortium"/>
            <person name="Wilson R.K."/>
        </authorList>
    </citation>
    <scope>NUCLEOTIDE SEQUENCE [LARGE SCALE GENOMIC DNA]</scope>
    <source>
        <strain evidence="3">PB2801</strain>
    </source>
</reference>
<dbReference type="InterPro" id="IPR002900">
    <property type="entry name" value="DUF38/FTH_CAE_spp"/>
</dbReference>
<proteinExistence type="predicted"/>
<organism evidence="3">
    <name type="scientific">Caenorhabditis brenneri</name>
    <name type="common">Nematode worm</name>
    <dbReference type="NCBI Taxonomy" id="135651"/>
    <lineage>
        <taxon>Eukaryota</taxon>
        <taxon>Metazoa</taxon>
        <taxon>Ecdysozoa</taxon>
        <taxon>Nematoda</taxon>
        <taxon>Chromadorea</taxon>
        <taxon>Rhabditida</taxon>
        <taxon>Rhabditina</taxon>
        <taxon>Rhabditomorpha</taxon>
        <taxon>Rhabditoidea</taxon>
        <taxon>Rhabditidae</taxon>
        <taxon>Peloderinae</taxon>
        <taxon>Caenorhabditis</taxon>
    </lineage>
</organism>
<evidence type="ECO:0000313" key="3">
    <source>
        <dbReference type="Proteomes" id="UP000008068"/>
    </source>
</evidence>
<dbReference type="Pfam" id="PF00646">
    <property type="entry name" value="F-box"/>
    <property type="match status" value="1"/>
</dbReference>
<dbReference type="InParanoid" id="G0NGK4"/>
<dbReference type="GO" id="GO:0045087">
    <property type="term" value="P:innate immune response"/>
    <property type="evidence" value="ECO:0007669"/>
    <property type="project" value="TreeGrafter"/>
</dbReference>
<dbReference type="EMBL" id="GL379881">
    <property type="protein sequence ID" value="EGT60064.1"/>
    <property type="molecule type" value="Genomic_DNA"/>
</dbReference>
<dbReference type="InterPro" id="IPR040161">
    <property type="entry name" value="FB224"/>
</dbReference>
<dbReference type="HOGENOM" id="CLU_722046_0_0_1"/>
<dbReference type="Proteomes" id="UP000008068">
    <property type="component" value="Unassembled WGS sequence"/>
</dbReference>
<name>G0NGK4_CAEBE</name>